<accession>G4T6Y7</accession>
<keyword evidence="3" id="KW-1185">Reference proteome</keyword>
<keyword evidence="1" id="KW-0472">Membrane</keyword>
<feature type="transmembrane region" description="Helical" evidence="1">
    <location>
        <begin position="171"/>
        <end position="190"/>
    </location>
</feature>
<dbReference type="OrthoDB" id="3225366at2759"/>
<gene>
    <name evidence="2" type="ORF">PIIN_00938</name>
</gene>
<dbReference type="EMBL" id="CAFZ01000009">
    <property type="protein sequence ID" value="CCA67104.1"/>
    <property type="molecule type" value="Genomic_DNA"/>
</dbReference>
<keyword evidence="1" id="KW-1133">Transmembrane helix</keyword>
<keyword evidence="1" id="KW-0812">Transmembrane</keyword>
<organism evidence="2 3">
    <name type="scientific">Serendipita indica (strain DSM 11827)</name>
    <name type="common">Root endophyte fungus</name>
    <name type="synonym">Piriformospora indica</name>
    <dbReference type="NCBI Taxonomy" id="1109443"/>
    <lineage>
        <taxon>Eukaryota</taxon>
        <taxon>Fungi</taxon>
        <taxon>Dikarya</taxon>
        <taxon>Basidiomycota</taxon>
        <taxon>Agaricomycotina</taxon>
        <taxon>Agaricomycetes</taxon>
        <taxon>Sebacinales</taxon>
        <taxon>Serendipitaceae</taxon>
        <taxon>Serendipita</taxon>
    </lineage>
</organism>
<dbReference type="HOGENOM" id="CLU_1343724_0_0_1"/>
<feature type="transmembrane region" description="Helical" evidence="1">
    <location>
        <begin position="73"/>
        <end position="95"/>
    </location>
</feature>
<sequence>MPPHHSAELRATHADFSDAVDKYIASYLSTLHSAMVMSALLAFVSTVFFVDIQSQISATPTRLASLGSHKIDALQALTYLAIICNCNAAILSFLLSDRLSTPPLAFSQSIVDSTDSEETTYDVYAVLKKRIPWRLWSPFKLYWLFCMLIGVLSVIVEFALYVWLQENHKAIKIAVTTFASVGSLPLLIFISEKLTSLRKHDYAL</sequence>
<comment type="caution">
    <text evidence="2">The sequence shown here is derived from an EMBL/GenBank/DDBJ whole genome shotgun (WGS) entry which is preliminary data.</text>
</comment>
<protein>
    <submittedName>
        <fullName evidence="2">Uncharacterized protein</fullName>
    </submittedName>
</protein>
<reference evidence="2 3" key="1">
    <citation type="journal article" date="2011" name="PLoS Pathog.">
        <title>Endophytic Life Strategies Decoded by Genome and Transcriptome Analyses of the Mutualistic Root Symbiont Piriformospora indica.</title>
        <authorList>
            <person name="Zuccaro A."/>
            <person name="Lahrmann U."/>
            <person name="Guldener U."/>
            <person name="Langen G."/>
            <person name="Pfiffi S."/>
            <person name="Biedenkopf D."/>
            <person name="Wong P."/>
            <person name="Samans B."/>
            <person name="Grimm C."/>
            <person name="Basiewicz M."/>
            <person name="Murat C."/>
            <person name="Martin F."/>
            <person name="Kogel K.H."/>
        </authorList>
    </citation>
    <scope>NUCLEOTIDE SEQUENCE [LARGE SCALE GENOMIC DNA]</scope>
    <source>
        <strain evidence="2 3">DSM 11827</strain>
    </source>
</reference>
<evidence type="ECO:0000256" key="1">
    <source>
        <dbReference type="SAM" id="Phobius"/>
    </source>
</evidence>
<dbReference type="Proteomes" id="UP000007148">
    <property type="component" value="Unassembled WGS sequence"/>
</dbReference>
<name>G4T6Y7_SERID</name>
<dbReference type="AlphaFoldDB" id="G4T6Y7"/>
<feature type="transmembrane region" description="Helical" evidence="1">
    <location>
        <begin position="31"/>
        <end position="52"/>
    </location>
</feature>
<proteinExistence type="predicted"/>
<evidence type="ECO:0000313" key="2">
    <source>
        <dbReference type="EMBL" id="CCA67104.1"/>
    </source>
</evidence>
<evidence type="ECO:0000313" key="3">
    <source>
        <dbReference type="Proteomes" id="UP000007148"/>
    </source>
</evidence>
<dbReference type="InParanoid" id="G4T6Y7"/>
<feature type="transmembrane region" description="Helical" evidence="1">
    <location>
        <begin position="141"/>
        <end position="164"/>
    </location>
</feature>